<evidence type="ECO:0000313" key="3">
    <source>
        <dbReference type="Proteomes" id="UP001596074"/>
    </source>
</evidence>
<accession>A0ABW0ZRN8</accession>
<name>A0ABW0ZRN8_9ACTN</name>
<feature type="domain" description="Rv3660c-like CheY-like N-terminal" evidence="1">
    <location>
        <begin position="9"/>
        <end position="116"/>
    </location>
</feature>
<dbReference type="RefSeq" id="WP_378280684.1">
    <property type="nucleotide sequence ID" value="NZ_JBHSON010000005.1"/>
</dbReference>
<evidence type="ECO:0000313" key="2">
    <source>
        <dbReference type="EMBL" id="MFC5745063.1"/>
    </source>
</evidence>
<dbReference type="InterPro" id="IPR059050">
    <property type="entry name" value="Rv3660c_N"/>
</dbReference>
<proteinExistence type="predicted"/>
<organism evidence="2 3">
    <name type="scientific">Actinomadura rugatobispora</name>
    <dbReference type="NCBI Taxonomy" id="1994"/>
    <lineage>
        <taxon>Bacteria</taxon>
        <taxon>Bacillati</taxon>
        <taxon>Actinomycetota</taxon>
        <taxon>Actinomycetes</taxon>
        <taxon>Streptosporangiales</taxon>
        <taxon>Thermomonosporaceae</taxon>
        <taxon>Actinomadura</taxon>
    </lineage>
</organism>
<dbReference type="SUPFAM" id="SSF52540">
    <property type="entry name" value="P-loop containing nucleoside triphosphate hydrolases"/>
    <property type="match status" value="1"/>
</dbReference>
<dbReference type="PANTHER" id="PTHR43384">
    <property type="entry name" value="SEPTUM SITE-DETERMINING PROTEIN MIND HOMOLOG, CHLOROPLASTIC-RELATED"/>
    <property type="match status" value="1"/>
</dbReference>
<evidence type="ECO:0000259" key="1">
    <source>
        <dbReference type="Pfam" id="PF26563"/>
    </source>
</evidence>
<dbReference type="InterPro" id="IPR027417">
    <property type="entry name" value="P-loop_NTPase"/>
</dbReference>
<dbReference type="Pfam" id="PF26563">
    <property type="entry name" value="Rv3660c_N"/>
    <property type="match status" value="1"/>
</dbReference>
<protein>
    <submittedName>
        <fullName evidence="2">Septum site-determining protein Ssd</fullName>
    </submittedName>
</protein>
<gene>
    <name evidence="2" type="primary">ssd</name>
    <name evidence="2" type="ORF">ACFPZN_05505</name>
</gene>
<keyword evidence="3" id="KW-1185">Reference proteome</keyword>
<dbReference type="InterPro" id="IPR050625">
    <property type="entry name" value="ParA/MinD_ATPase"/>
</dbReference>
<dbReference type="Proteomes" id="UP001596074">
    <property type="component" value="Unassembled WGS sequence"/>
</dbReference>
<sequence>MTIAAMIATDDPSLTDDLLRLAAAADARIELVHDADRARQGWHWPSLILVGNDLADAIAAEAPERRQGVVVVTNDPDTEQVYRRAVKVGAQDVACLPGDESWIIDAMAAASEPEGQGALVCVLGATGGIGASVLSAALGLTAANRGLRTLLVDADPYGGGIDLVVGIEEQPGARWPDFAARSGRLSALTLYEALPRLGDLSVLSCRRGTLTTVNSEAAPSLIDAAVRAFDLVIVDVPRYQGEIGRAALRAADTTLVLVPAEVRATLAADTQVAALRDDSTNMKVIVRAPGPGDVTPEVVADALALPLAGLLECDRKLTRTLETGDLERALRRGPLADLCAHLLPTLHPQLQEPHEEPQAA</sequence>
<dbReference type="Gene3D" id="3.40.50.300">
    <property type="entry name" value="P-loop containing nucleotide triphosphate hydrolases"/>
    <property type="match status" value="1"/>
</dbReference>
<reference evidence="3" key="1">
    <citation type="journal article" date="2019" name="Int. J. Syst. Evol. Microbiol.">
        <title>The Global Catalogue of Microorganisms (GCM) 10K type strain sequencing project: providing services to taxonomists for standard genome sequencing and annotation.</title>
        <authorList>
            <consortium name="The Broad Institute Genomics Platform"/>
            <consortium name="The Broad Institute Genome Sequencing Center for Infectious Disease"/>
            <person name="Wu L."/>
            <person name="Ma J."/>
        </authorList>
    </citation>
    <scope>NUCLEOTIDE SEQUENCE [LARGE SCALE GENOMIC DNA]</scope>
    <source>
        <strain evidence="3">KCTC 42087</strain>
    </source>
</reference>
<dbReference type="EMBL" id="JBHSON010000005">
    <property type="protein sequence ID" value="MFC5745063.1"/>
    <property type="molecule type" value="Genomic_DNA"/>
</dbReference>
<dbReference type="InterPro" id="IPR022521">
    <property type="entry name" value="Rv3660c"/>
</dbReference>
<dbReference type="Pfam" id="PF06564">
    <property type="entry name" value="CBP_BcsQ"/>
    <property type="match status" value="1"/>
</dbReference>
<dbReference type="PANTHER" id="PTHR43384:SF11">
    <property type="entry name" value="SEPTUM SITE DETERMINING PROTEIN"/>
    <property type="match status" value="1"/>
</dbReference>
<comment type="caution">
    <text evidence="2">The sequence shown here is derived from an EMBL/GenBank/DDBJ whole genome shotgun (WGS) entry which is preliminary data.</text>
</comment>
<dbReference type="NCBIfam" id="TIGR03815">
    <property type="entry name" value="CpaE_hom_Actino"/>
    <property type="match status" value="1"/>
</dbReference>
<dbReference type="InterPro" id="IPR017746">
    <property type="entry name" value="Cellulose_synthase_operon_BcsQ"/>
</dbReference>